<dbReference type="Gene3D" id="3.30.2010.10">
    <property type="entry name" value="Metalloproteases ('zincins'), catalytic domain"/>
    <property type="match status" value="1"/>
</dbReference>
<evidence type="ECO:0000256" key="6">
    <source>
        <dbReference type="ARBA" id="ARBA00022801"/>
    </source>
</evidence>
<feature type="transmembrane region" description="Helical" evidence="11">
    <location>
        <begin position="46"/>
        <end position="68"/>
    </location>
</feature>
<feature type="transmembrane region" description="Helical" evidence="11">
    <location>
        <begin position="17"/>
        <end position="40"/>
    </location>
</feature>
<evidence type="ECO:0000256" key="11">
    <source>
        <dbReference type="SAM" id="Phobius"/>
    </source>
</evidence>
<proteinExistence type="predicted"/>
<evidence type="ECO:0000256" key="1">
    <source>
        <dbReference type="ARBA" id="ARBA00001947"/>
    </source>
</evidence>
<dbReference type="RefSeq" id="WP_269443632.1">
    <property type="nucleotide sequence ID" value="NZ_CP097463.1"/>
</dbReference>
<keyword evidence="5" id="KW-0479">Metal-binding</keyword>
<accession>A0ABY7K1U1</accession>
<feature type="transmembrane region" description="Helical" evidence="11">
    <location>
        <begin position="180"/>
        <end position="202"/>
    </location>
</feature>
<dbReference type="Pfam" id="PF01435">
    <property type="entry name" value="Peptidase_M48"/>
    <property type="match status" value="1"/>
</dbReference>
<keyword evidence="10 11" id="KW-0472">Membrane</keyword>
<evidence type="ECO:0000259" key="12">
    <source>
        <dbReference type="Pfam" id="PF01435"/>
    </source>
</evidence>
<dbReference type="InterPro" id="IPR050083">
    <property type="entry name" value="HtpX_protease"/>
</dbReference>
<feature type="transmembrane region" description="Helical" evidence="11">
    <location>
        <begin position="214"/>
        <end position="238"/>
    </location>
</feature>
<keyword evidence="4 11" id="KW-0812">Transmembrane</keyword>
<dbReference type="PANTHER" id="PTHR43221:SF2">
    <property type="entry name" value="PROTEASE HTPX HOMOLOG"/>
    <property type="match status" value="1"/>
</dbReference>
<keyword evidence="6 13" id="KW-0378">Hydrolase</keyword>
<evidence type="ECO:0000256" key="7">
    <source>
        <dbReference type="ARBA" id="ARBA00022833"/>
    </source>
</evidence>
<evidence type="ECO:0000313" key="13">
    <source>
        <dbReference type="EMBL" id="WAX57096.1"/>
    </source>
</evidence>
<evidence type="ECO:0000256" key="5">
    <source>
        <dbReference type="ARBA" id="ARBA00022723"/>
    </source>
</evidence>
<feature type="domain" description="Peptidase M48" evidence="12">
    <location>
        <begin position="104"/>
        <end position="319"/>
    </location>
</feature>
<keyword evidence="3" id="KW-0645">Protease</keyword>
<sequence>MNFFERQRHARGTTLKLIVLFTIAVVAIVAVLDVVVLYLVRNQPAGTITGYLIAASVGTLLVIGAGMLSKTIALRSGGSAVALSVGAVAIDPTTTDPQLRRFVNVVEEMSIASGVPMPRLFVLEQEAGINAFAAGYTAADAAITVTGGALRSLNRDELQGVIGHEFSHVLNGDMRMNVRLIGLLNGILLLGLIGLRVLAFGGGGRSNGKKDNGAAPILLVALAMMILGFVGQFFASLIKAAVSRQREWLADASSVQFTRQTVGLEGAFKKIGGLPTGSRLDNAHGASQVSHMLFGEGGRSFSQLFATHPPLVERIKALDPAFDPGELQQLAQQWQAAPPNGLAEDVARGLVGTPPPPPQEPAAGRVEPAAVTARVGTLTPEDLAHGAELSARIPVRFRQDASQPSTAVPLILAMLLNAEPDVRDRQLGIARSRIGVDAADAAERLAAELAALAPELRLPVLSIAVPLITARPRASLAALLDALDELARADGRITLFEYCLTRLVSSYVQDAGDPAGRSKPGRAGVAGARDAALTLLAALAAAGNDNPEQAAHAFAGGLAALLPGESVPYAPPADTWRALDAGWADLDAVAAPHKQRLVQAMVIAVRDDGVLTLHEAELLRTACALLHCPLPAFIA</sequence>
<evidence type="ECO:0000256" key="2">
    <source>
        <dbReference type="ARBA" id="ARBA00022475"/>
    </source>
</evidence>
<organism evidence="13 14">
    <name type="scientific">Jatrophihabitans cynanchi</name>
    <dbReference type="NCBI Taxonomy" id="2944128"/>
    <lineage>
        <taxon>Bacteria</taxon>
        <taxon>Bacillati</taxon>
        <taxon>Actinomycetota</taxon>
        <taxon>Actinomycetes</taxon>
        <taxon>Jatrophihabitantales</taxon>
        <taxon>Jatrophihabitantaceae</taxon>
        <taxon>Jatrophihabitans</taxon>
    </lineage>
</organism>
<evidence type="ECO:0000256" key="4">
    <source>
        <dbReference type="ARBA" id="ARBA00022692"/>
    </source>
</evidence>
<name>A0ABY7K1U1_9ACTN</name>
<comment type="cofactor">
    <cofactor evidence="1">
        <name>Zn(2+)</name>
        <dbReference type="ChEBI" id="CHEBI:29105"/>
    </cofactor>
</comment>
<keyword evidence="7" id="KW-0862">Zinc</keyword>
<evidence type="ECO:0000313" key="14">
    <source>
        <dbReference type="Proteomes" id="UP001164693"/>
    </source>
</evidence>
<evidence type="ECO:0000256" key="3">
    <source>
        <dbReference type="ARBA" id="ARBA00022670"/>
    </source>
</evidence>
<evidence type="ECO:0000256" key="8">
    <source>
        <dbReference type="ARBA" id="ARBA00022989"/>
    </source>
</evidence>
<dbReference type="PANTHER" id="PTHR43221">
    <property type="entry name" value="PROTEASE HTPX"/>
    <property type="match status" value="1"/>
</dbReference>
<dbReference type="EMBL" id="CP097463">
    <property type="protein sequence ID" value="WAX57096.1"/>
    <property type="molecule type" value="Genomic_DNA"/>
</dbReference>
<evidence type="ECO:0000256" key="10">
    <source>
        <dbReference type="ARBA" id="ARBA00023136"/>
    </source>
</evidence>
<gene>
    <name evidence="13" type="ORF">M6B22_21655</name>
</gene>
<keyword evidence="9 13" id="KW-0482">Metalloprotease</keyword>
<keyword evidence="8 11" id="KW-1133">Transmembrane helix</keyword>
<keyword evidence="2" id="KW-1003">Cell membrane</keyword>
<keyword evidence="14" id="KW-1185">Reference proteome</keyword>
<protein>
    <submittedName>
        <fullName evidence="13">M48 family metalloprotease</fullName>
        <ecNumber evidence="13">3.4.24.-</ecNumber>
    </submittedName>
</protein>
<dbReference type="EC" id="3.4.24.-" evidence="13"/>
<evidence type="ECO:0000256" key="9">
    <source>
        <dbReference type="ARBA" id="ARBA00023049"/>
    </source>
</evidence>
<dbReference type="Proteomes" id="UP001164693">
    <property type="component" value="Chromosome"/>
</dbReference>
<dbReference type="InterPro" id="IPR001915">
    <property type="entry name" value="Peptidase_M48"/>
</dbReference>
<dbReference type="GO" id="GO:0008237">
    <property type="term" value="F:metallopeptidase activity"/>
    <property type="evidence" value="ECO:0007669"/>
    <property type="project" value="UniProtKB-KW"/>
</dbReference>
<reference evidence="13" key="1">
    <citation type="submission" date="2022-05" db="EMBL/GenBank/DDBJ databases">
        <title>Jatrophihabitans sp. SB3-54 whole genome sequence.</title>
        <authorList>
            <person name="Suh M.K."/>
            <person name="Eom M.K."/>
            <person name="Kim J.S."/>
            <person name="Kim H.S."/>
            <person name="Do H.E."/>
            <person name="Shin Y.K."/>
            <person name="Lee J.-S."/>
        </authorList>
    </citation>
    <scope>NUCLEOTIDE SEQUENCE</scope>
    <source>
        <strain evidence="13">SB3-54</strain>
    </source>
</reference>